<dbReference type="KEGG" id="mlz:F6J85_07180"/>
<name>A0A5J6L350_9MICO</name>
<evidence type="ECO:0000313" key="1">
    <source>
        <dbReference type="EMBL" id="QEW02910.1"/>
    </source>
</evidence>
<protein>
    <recommendedName>
        <fullName evidence="3">MmcQ/YjbR family DNA-binding protein</fullName>
    </recommendedName>
</protein>
<proteinExistence type="predicted"/>
<dbReference type="Proteomes" id="UP000325516">
    <property type="component" value="Chromosome"/>
</dbReference>
<keyword evidence="2" id="KW-1185">Reference proteome</keyword>
<dbReference type="RefSeq" id="WP_150924427.1">
    <property type="nucleotide sequence ID" value="NZ_CP044232.1"/>
</dbReference>
<evidence type="ECO:0008006" key="3">
    <source>
        <dbReference type="Google" id="ProtNLM"/>
    </source>
</evidence>
<reference evidence="2" key="1">
    <citation type="submission" date="2019-09" db="EMBL/GenBank/DDBJ databases">
        <title>Mumia zhuanghuii sp. nov. isolated from the intestinal contents of plateau pika (Ochotona curzoniae) in the Qinghai-Tibet plateau of China.</title>
        <authorList>
            <person name="Tian Z."/>
        </authorList>
    </citation>
    <scope>NUCLEOTIDE SEQUENCE [LARGE SCALE GENOMIC DNA]</scope>
    <source>
        <strain evidence="2">L-031</strain>
    </source>
</reference>
<organism evidence="1 2">
    <name type="scientific">Microbacterium lushaniae</name>
    <dbReference type="NCBI Taxonomy" id="2614639"/>
    <lineage>
        <taxon>Bacteria</taxon>
        <taxon>Bacillati</taxon>
        <taxon>Actinomycetota</taxon>
        <taxon>Actinomycetes</taxon>
        <taxon>Micrococcales</taxon>
        <taxon>Microbacteriaceae</taxon>
        <taxon>Microbacterium</taxon>
    </lineage>
</organism>
<dbReference type="AlphaFoldDB" id="A0A5J6L350"/>
<accession>A0A5J6L350</accession>
<dbReference type="Pfam" id="PF04237">
    <property type="entry name" value="YjbR"/>
    <property type="match status" value="1"/>
</dbReference>
<dbReference type="SUPFAM" id="SSF142906">
    <property type="entry name" value="YjbR-like"/>
    <property type="match status" value="1"/>
</dbReference>
<gene>
    <name evidence="1" type="ORF">F6J85_07180</name>
</gene>
<dbReference type="InterPro" id="IPR058532">
    <property type="entry name" value="YjbR/MT2646/Rv2570-like"/>
</dbReference>
<dbReference type="InterPro" id="IPR038056">
    <property type="entry name" value="YjbR-like_sf"/>
</dbReference>
<sequence>MAVTLEDVRAVALAFPETVEAPSGYGFGPTWRTRNGMFAWQRTPTEADLTQLSEQGRSWPDGDAIAVRTDGLDEKAALLETFPGVFFTIPHFEGWSSVLVRLDAIDATHLGEVLTDSWLLKAPKRVAAAWLAAHPER</sequence>
<dbReference type="EMBL" id="CP044232">
    <property type="protein sequence ID" value="QEW02910.1"/>
    <property type="molecule type" value="Genomic_DNA"/>
</dbReference>
<evidence type="ECO:0000313" key="2">
    <source>
        <dbReference type="Proteomes" id="UP000325516"/>
    </source>
</evidence>